<reference evidence="1" key="1">
    <citation type="submission" date="2024-12" db="EMBL/GenBank/DDBJ databases">
        <authorList>
            <person name="Wu N."/>
        </authorList>
    </citation>
    <scope>NUCLEOTIDE SEQUENCE</scope>
    <source>
        <strain evidence="1">P15</strain>
    </source>
</reference>
<organism evidence="1 2">
    <name type="scientific">Paenibacillus mesotrionivorans</name>
    <dbReference type="NCBI Taxonomy" id="3160968"/>
    <lineage>
        <taxon>Bacteria</taxon>
        <taxon>Bacillati</taxon>
        <taxon>Bacillota</taxon>
        <taxon>Bacilli</taxon>
        <taxon>Bacillales</taxon>
        <taxon>Paenibacillaceae</taxon>
        <taxon>Paenibacillus</taxon>
    </lineage>
</organism>
<proteinExistence type="predicted"/>
<gene>
    <name evidence="1" type="ORF">ACI1P1_23560</name>
</gene>
<dbReference type="Proteomes" id="UP001631969">
    <property type="component" value="Unassembled WGS sequence"/>
</dbReference>
<keyword evidence="2" id="KW-1185">Reference proteome</keyword>
<dbReference type="EMBL" id="JBJURJ010000017">
    <property type="protein sequence ID" value="MFM9331276.1"/>
    <property type="molecule type" value="Genomic_DNA"/>
</dbReference>
<sequence>MNGDAVRAVYPFAAVVGQEEAKLALLLHAVHQGLGGVLLSGKSGMAKTVLLRGIAELVDDRAPAEIPLGVTEDRLWGSLDLQTMLRSGVRRLQPGLLAEANGRSLLADHFNLLPPAVAFSIVEASQTGSLRLEREGFSASVPAVFRLFAAVQPEEGEVSPGLFGAFGLYVQLQMVEKLAERQEIIRRQLEYEDNPEAFVQRYAAATAALRLRIAEARHRLAFVAPEAAAIRLAVQLAREARCQGQRRELAAVEAARALAAWEGRSCCTEADISRVAAWTLEPWSQARTSPQKQPLEGCAEETAASPVPEERPPAGGAAGSDETAAPGPDGDDGGRGEELGASLGAGAAALNGAPSDTEAAANGASTAEPLKVEAAGQAFAIRPIAFQPGDRKPRSGAGRRNLTRSGTPQGRYVGFRRPSGQARAADIALDATLRAAAPFQAVRRRDAGGGRVVILPEDLRQKVRERRTGTAILLAVDASGSMAARKRMAAVKGAVLSLLQDAYQKRDRIGLLAFRGTAAEEVLPLTRSVDLAMKQLRELPSGGRTPLAQAIRQGWKILERARRKDKELIPALVLVTDGRANQALDGSTSGSAAEVLKECLAVARAFRESGLHALVIDTEQGFIRLEQAAQLAEALGADYCRLEELDGAGVAAAVRQMVKGDR</sequence>
<accession>A0ACC7P5Q0</accession>
<evidence type="ECO:0000313" key="1">
    <source>
        <dbReference type="EMBL" id="MFM9331276.1"/>
    </source>
</evidence>
<name>A0ACC7P5Q0_9BACL</name>
<protein>
    <submittedName>
        <fullName evidence="1">VWA domain-containing protein</fullName>
    </submittedName>
</protein>
<evidence type="ECO:0000313" key="2">
    <source>
        <dbReference type="Proteomes" id="UP001631969"/>
    </source>
</evidence>
<comment type="caution">
    <text evidence="1">The sequence shown here is derived from an EMBL/GenBank/DDBJ whole genome shotgun (WGS) entry which is preliminary data.</text>
</comment>